<feature type="transmembrane region" description="Helical" evidence="1">
    <location>
        <begin position="76"/>
        <end position="94"/>
    </location>
</feature>
<dbReference type="Pfam" id="PF12650">
    <property type="entry name" value="DUF3784"/>
    <property type="match status" value="1"/>
</dbReference>
<gene>
    <name evidence="2" type="ORF">WMO45_08805</name>
</gene>
<keyword evidence="3" id="KW-1185">Reference proteome</keyword>
<comment type="caution">
    <text evidence="2">The sequence shown here is derived from an EMBL/GenBank/DDBJ whole genome shotgun (WGS) entry which is preliminary data.</text>
</comment>
<evidence type="ECO:0000256" key="1">
    <source>
        <dbReference type="SAM" id="Phobius"/>
    </source>
</evidence>
<evidence type="ECO:0000313" key="2">
    <source>
        <dbReference type="EMBL" id="MEQ2456621.1"/>
    </source>
</evidence>
<keyword evidence="1" id="KW-1133">Transmembrane helix</keyword>
<organism evidence="2 3">
    <name type="scientific">Flavonifractor hominis</name>
    <dbReference type="NCBI Taxonomy" id="3133178"/>
    <lineage>
        <taxon>Bacteria</taxon>
        <taxon>Bacillati</taxon>
        <taxon>Bacillota</taxon>
        <taxon>Clostridia</taxon>
        <taxon>Eubacteriales</taxon>
        <taxon>Oscillospiraceae</taxon>
        <taxon>Flavonifractor</taxon>
    </lineage>
</organism>
<sequence>MDYICIFLGALFCAGGILFASGKGHVHLSAWKKMSITERERINIGPLCRNVGGMILCNGLLFLLKGCWGGFARYGFLPAMVVWMLAAGADLWYISTRGRYQRQ</sequence>
<protein>
    <submittedName>
        <fullName evidence="2">DUF3784 domain-containing protein</fullName>
    </submittedName>
</protein>
<feature type="transmembrane region" description="Helical" evidence="1">
    <location>
        <begin position="6"/>
        <end position="26"/>
    </location>
</feature>
<proteinExistence type="predicted"/>
<feature type="transmembrane region" description="Helical" evidence="1">
    <location>
        <begin position="47"/>
        <end position="64"/>
    </location>
</feature>
<dbReference type="EMBL" id="JBBMFT010000004">
    <property type="protein sequence ID" value="MEQ2456621.1"/>
    <property type="molecule type" value="Genomic_DNA"/>
</dbReference>
<reference evidence="2 3" key="1">
    <citation type="submission" date="2024-03" db="EMBL/GenBank/DDBJ databases">
        <title>Human intestinal bacterial collection.</title>
        <authorList>
            <person name="Pauvert C."/>
            <person name="Hitch T.C.A."/>
            <person name="Clavel T."/>
        </authorList>
    </citation>
    <scope>NUCLEOTIDE SEQUENCE [LARGE SCALE GENOMIC DNA]</scope>
    <source>
        <strain evidence="2 3">CLA-AP-H34</strain>
    </source>
</reference>
<evidence type="ECO:0000313" key="3">
    <source>
        <dbReference type="Proteomes" id="UP001440599"/>
    </source>
</evidence>
<keyword evidence="1" id="KW-0472">Membrane</keyword>
<name>A0ABV1ESL3_9FIRM</name>
<keyword evidence="1" id="KW-0812">Transmembrane</keyword>
<dbReference type="RefSeq" id="WP_349140277.1">
    <property type="nucleotide sequence ID" value="NZ_JBBMFT010000004.1"/>
</dbReference>
<dbReference type="InterPro" id="IPR017259">
    <property type="entry name" value="UCP037672"/>
</dbReference>
<dbReference type="Proteomes" id="UP001440599">
    <property type="component" value="Unassembled WGS sequence"/>
</dbReference>
<accession>A0ABV1ESL3</accession>